<protein>
    <submittedName>
        <fullName evidence="1">Uncharacterized protein</fullName>
    </submittedName>
</protein>
<name>A0A2P2J841_RHIMU</name>
<accession>A0A2P2J841</accession>
<reference evidence="1" key="1">
    <citation type="submission" date="2018-02" db="EMBL/GenBank/DDBJ databases">
        <title>Rhizophora mucronata_Transcriptome.</title>
        <authorList>
            <person name="Meera S.P."/>
            <person name="Sreeshan A."/>
            <person name="Augustine A."/>
        </authorList>
    </citation>
    <scope>NUCLEOTIDE SEQUENCE</scope>
    <source>
        <tissue evidence="1">Leaf</tissue>
    </source>
</reference>
<proteinExistence type="predicted"/>
<organism evidence="1">
    <name type="scientific">Rhizophora mucronata</name>
    <name type="common">Asiatic mangrove</name>
    <dbReference type="NCBI Taxonomy" id="61149"/>
    <lineage>
        <taxon>Eukaryota</taxon>
        <taxon>Viridiplantae</taxon>
        <taxon>Streptophyta</taxon>
        <taxon>Embryophyta</taxon>
        <taxon>Tracheophyta</taxon>
        <taxon>Spermatophyta</taxon>
        <taxon>Magnoliopsida</taxon>
        <taxon>eudicotyledons</taxon>
        <taxon>Gunneridae</taxon>
        <taxon>Pentapetalae</taxon>
        <taxon>rosids</taxon>
        <taxon>fabids</taxon>
        <taxon>Malpighiales</taxon>
        <taxon>Rhizophoraceae</taxon>
        <taxon>Rhizophora</taxon>
    </lineage>
</organism>
<evidence type="ECO:0000313" key="1">
    <source>
        <dbReference type="EMBL" id="MBW89633.1"/>
    </source>
</evidence>
<dbReference type="EMBL" id="GGEC01009150">
    <property type="protein sequence ID" value="MBW89633.1"/>
    <property type="molecule type" value="Transcribed_RNA"/>
</dbReference>
<dbReference type="AlphaFoldDB" id="A0A2P2J841"/>
<sequence length="25" mass="2956">MVSQLKVFIQFPSLGIHLFYLSIHH</sequence>